<dbReference type="Gene3D" id="3.30.70.890">
    <property type="entry name" value="GHMP kinase, C-terminal domain"/>
    <property type="match status" value="1"/>
</dbReference>
<dbReference type="AlphaFoldDB" id="A0A6J4L1A8"/>
<dbReference type="GO" id="GO:0006012">
    <property type="term" value="P:galactose metabolic process"/>
    <property type="evidence" value="ECO:0007669"/>
    <property type="project" value="UniProtKB-UniRule"/>
</dbReference>
<keyword evidence="8" id="KW-0460">Magnesium</keyword>
<keyword evidence="9" id="KW-0299">Galactose metabolism</keyword>
<evidence type="ECO:0000256" key="10">
    <source>
        <dbReference type="ARBA" id="ARBA00023277"/>
    </source>
</evidence>
<dbReference type="InterPro" id="IPR020568">
    <property type="entry name" value="Ribosomal_Su5_D2-typ_SF"/>
</dbReference>
<evidence type="ECO:0000259" key="12">
    <source>
        <dbReference type="Pfam" id="PF00288"/>
    </source>
</evidence>
<evidence type="ECO:0000313" key="15">
    <source>
        <dbReference type="EMBL" id="CAA9318746.1"/>
    </source>
</evidence>
<dbReference type="InterPro" id="IPR006203">
    <property type="entry name" value="GHMP_knse_ATP-bd_CS"/>
</dbReference>
<evidence type="ECO:0000259" key="13">
    <source>
        <dbReference type="Pfam" id="PF08544"/>
    </source>
</evidence>
<dbReference type="EMBL" id="CADCUG010000028">
    <property type="protein sequence ID" value="CAA9318746.1"/>
    <property type="molecule type" value="Genomic_DNA"/>
</dbReference>
<sequence>MTDLEAAPDAGRWAAPGRVNLIGEHLDYNGGPCLPIGIDRQTVVRARRRNDDRIVITSEGDTVGFPVSTKPGDVTGWAAYAAGVVWALTEAGHQVSGLDLEVTSDVPRGAGLSSSAALECSVGVCIRELDGLDIDDIELAVLAQRAENDYVGMPCGILDQASSMCGREGQALLLDPLGPSVELVAAEWARSGLTLVVIDTRAEHELTDGEYAARREQSEEAARLLGTEWLASSSLDAIQALGDEVLRRRAKHVVTETARVHDAVAAMAADDWTTVGRLFTASHISLRDDYEVSAPELDVAVEAALGAGALGSRMTGGGFGGSAIALVPDAAVPDVERACAEAFERHGFPAPQCFAVDAADGARRLD</sequence>
<dbReference type="InterPro" id="IPR013750">
    <property type="entry name" value="GHMP_kinase_C_dom"/>
</dbReference>
<dbReference type="InterPro" id="IPR014721">
    <property type="entry name" value="Ribsml_uS5_D2-typ_fold_subgr"/>
</dbReference>
<dbReference type="PROSITE" id="PS00106">
    <property type="entry name" value="GALACTOKINASE"/>
    <property type="match status" value="1"/>
</dbReference>
<keyword evidence="5" id="KW-0547">Nucleotide-binding</keyword>
<keyword evidence="6 15" id="KW-0418">Kinase</keyword>
<accession>A0A6J4L1A8</accession>
<dbReference type="Gene3D" id="3.30.230.10">
    <property type="match status" value="1"/>
</dbReference>
<evidence type="ECO:0000256" key="9">
    <source>
        <dbReference type="ARBA" id="ARBA00023144"/>
    </source>
</evidence>
<evidence type="ECO:0000256" key="4">
    <source>
        <dbReference type="ARBA" id="ARBA00022723"/>
    </source>
</evidence>
<evidence type="ECO:0000256" key="5">
    <source>
        <dbReference type="ARBA" id="ARBA00022741"/>
    </source>
</evidence>
<dbReference type="GO" id="GO:0005829">
    <property type="term" value="C:cytosol"/>
    <property type="evidence" value="ECO:0007669"/>
    <property type="project" value="TreeGrafter"/>
</dbReference>
<dbReference type="PRINTS" id="PR00959">
    <property type="entry name" value="MEVGALKINASE"/>
</dbReference>
<dbReference type="EC" id="2.7.1.6" evidence="11"/>
<dbReference type="InterPro" id="IPR006204">
    <property type="entry name" value="GHMP_kinase_N_dom"/>
</dbReference>
<name>A0A6J4L1A8_9ACTN</name>
<feature type="domain" description="GHMP kinase C-terminal" evidence="13">
    <location>
        <begin position="264"/>
        <end position="344"/>
    </location>
</feature>
<dbReference type="GO" id="GO:0004335">
    <property type="term" value="F:galactokinase activity"/>
    <property type="evidence" value="ECO:0007669"/>
    <property type="project" value="UniProtKB-UniRule"/>
</dbReference>
<keyword evidence="2" id="KW-0963">Cytoplasm</keyword>
<dbReference type="PRINTS" id="PR00473">
    <property type="entry name" value="GALCTOKINASE"/>
</dbReference>
<reference evidence="15" key="1">
    <citation type="submission" date="2020-02" db="EMBL/GenBank/DDBJ databases">
        <authorList>
            <person name="Meier V. D."/>
        </authorList>
    </citation>
    <scope>NUCLEOTIDE SEQUENCE</scope>
    <source>
        <strain evidence="15">AVDCRST_MAG29</strain>
    </source>
</reference>
<dbReference type="InterPro" id="IPR036554">
    <property type="entry name" value="GHMP_kinase_C_sf"/>
</dbReference>
<evidence type="ECO:0000259" key="14">
    <source>
        <dbReference type="Pfam" id="PF10509"/>
    </source>
</evidence>
<dbReference type="InterPro" id="IPR019741">
    <property type="entry name" value="Galactokinase_CS"/>
</dbReference>
<evidence type="ECO:0000256" key="11">
    <source>
        <dbReference type="NCBIfam" id="TIGR00131"/>
    </source>
</evidence>
<protein>
    <recommendedName>
        <fullName evidence="11">Galactokinase</fullName>
        <ecNumber evidence="11">2.7.1.6</ecNumber>
    </recommendedName>
</protein>
<feature type="domain" description="GHMP kinase N-terminal" evidence="12">
    <location>
        <begin position="80"/>
        <end position="166"/>
    </location>
</feature>
<dbReference type="GO" id="GO:0005524">
    <property type="term" value="F:ATP binding"/>
    <property type="evidence" value="ECO:0007669"/>
    <property type="project" value="UniProtKB-UniRule"/>
</dbReference>
<dbReference type="PROSITE" id="PS00627">
    <property type="entry name" value="GHMP_KINASES_ATP"/>
    <property type="match status" value="1"/>
</dbReference>
<keyword evidence="3 15" id="KW-0808">Transferase</keyword>
<dbReference type="PANTHER" id="PTHR10457:SF7">
    <property type="entry name" value="GALACTOKINASE-RELATED"/>
    <property type="match status" value="1"/>
</dbReference>
<keyword evidence="10" id="KW-0119">Carbohydrate metabolism</keyword>
<dbReference type="InterPro" id="IPR000705">
    <property type="entry name" value="Galactokinase"/>
</dbReference>
<evidence type="ECO:0000256" key="1">
    <source>
        <dbReference type="ARBA" id="ARBA00006566"/>
    </source>
</evidence>
<dbReference type="PANTHER" id="PTHR10457">
    <property type="entry name" value="MEVALONATE KINASE/GALACTOKINASE"/>
    <property type="match status" value="1"/>
</dbReference>
<dbReference type="SUPFAM" id="SSF55060">
    <property type="entry name" value="GHMP Kinase, C-terminal domain"/>
    <property type="match status" value="1"/>
</dbReference>
<dbReference type="PIRSF" id="PIRSF000530">
    <property type="entry name" value="Galactokinase"/>
    <property type="match status" value="1"/>
</dbReference>
<dbReference type="InterPro" id="IPR019539">
    <property type="entry name" value="GalKase_N"/>
</dbReference>
<gene>
    <name evidence="15" type="ORF">AVDCRST_MAG29-387</name>
</gene>
<evidence type="ECO:0000256" key="6">
    <source>
        <dbReference type="ARBA" id="ARBA00022777"/>
    </source>
</evidence>
<dbReference type="Pfam" id="PF00288">
    <property type="entry name" value="GHMP_kinases_N"/>
    <property type="match status" value="1"/>
</dbReference>
<dbReference type="SUPFAM" id="SSF54211">
    <property type="entry name" value="Ribosomal protein S5 domain 2-like"/>
    <property type="match status" value="1"/>
</dbReference>
<comment type="similarity">
    <text evidence="1">Belongs to the GHMP kinase family. GalK subfamily.</text>
</comment>
<dbReference type="GO" id="GO:0046872">
    <property type="term" value="F:metal ion binding"/>
    <property type="evidence" value="ECO:0007669"/>
    <property type="project" value="UniProtKB-KW"/>
</dbReference>
<proteinExistence type="inferred from homology"/>
<dbReference type="NCBIfam" id="TIGR00131">
    <property type="entry name" value="gal_kin"/>
    <property type="match status" value="1"/>
</dbReference>
<evidence type="ECO:0000256" key="2">
    <source>
        <dbReference type="ARBA" id="ARBA00022490"/>
    </source>
</evidence>
<dbReference type="Pfam" id="PF10509">
    <property type="entry name" value="GalKase_gal_bdg"/>
    <property type="match status" value="1"/>
</dbReference>
<feature type="domain" description="Galactokinase N-terminal" evidence="14">
    <location>
        <begin position="9"/>
        <end position="47"/>
    </location>
</feature>
<dbReference type="InterPro" id="IPR006206">
    <property type="entry name" value="Mevalonate/galactokinase"/>
</dbReference>
<dbReference type="FunFam" id="3.30.70.890:FF:000001">
    <property type="entry name" value="Galactokinase"/>
    <property type="match status" value="1"/>
</dbReference>
<organism evidence="15">
    <name type="scientific">uncultured Nocardioidaceae bacterium</name>
    <dbReference type="NCBI Taxonomy" id="253824"/>
    <lineage>
        <taxon>Bacteria</taxon>
        <taxon>Bacillati</taxon>
        <taxon>Actinomycetota</taxon>
        <taxon>Actinomycetes</taxon>
        <taxon>Propionibacteriales</taxon>
        <taxon>Nocardioidaceae</taxon>
        <taxon>environmental samples</taxon>
    </lineage>
</organism>
<keyword evidence="7" id="KW-0067">ATP-binding</keyword>
<dbReference type="FunFam" id="3.30.230.10:FF:000017">
    <property type="entry name" value="Galactokinase"/>
    <property type="match status" value="1"/>
</dbReference>
<evidence type="ECO:0000256" key="8">
    <source>
        <dbReference type="ARBA" id="ARBA00022842"/>
    </source>
</evidence>
<evidence type="ECO:0000256" key="7">
    <source>
        <dbReference type="ARBA" id="ARBA00022840"/>
    </source>
</evidence>
<evidence type="ECO:0000256" key="3">
    <source>
        <dbReference type="ARBA" id="ARBA00022679"/>
    </source>
</evidence>
<keyword evidence="4" id="KW-0479">Metal-binding</keyword>
<dbReference type="Pfam" id="PF08544">
    <property type="entry name" value="GHMP_kinases_C"/>
    <property type="match status" value="1"/>
</dbReference>